<dbReference type="InterPro" id="IPR036921">
    <property type="entry name" value="PurM-like_N_sf"/>
</dbReference>
<dbReference type="GO" id="GO:0004756">
    <property type="term" value="F:selenide, water dikinase activity"/>
    <property type="evidence" value="ECO:0007669"/>
    <property type="project" value="TreeGrafter"/>
</dbReference>
<feature type="domain" description="PurM-like C-terminal" evidence="7">
    <location>
        <begin position="211"/>
        <end position="324"/>
    </location>
</feature>
<evidence type="ECO:0000259" key="7">
    <source>
        <dbReference type="Pfam" id="PF02769"/>
    </source>
</evidence>
<dbReference type="NCBIfam" id="TIGR00476">
    <property type="entry name" value="selD"/>
    <property type="match status" value="1"/>
</dbReference>
<protein>
    <submittedName>
        <fullName evidence="8">Selenide, water dikinase</fullName>
    </submittedName>
</protein>
<evidence type="ECO:0000256" key="4">
    <source>
        <dbReference type="ARBA" id="ARBA00022840"/>
    </source>
</evidence>
<feature type="domain" description="PurM-like N-terminal" evidence="6">
    <location>
        <begin position="54"/>
        <end position="156"/>
    </location>
</feature>
<dbReference type="GO" id="GO:0016260">
    <property type="term" value="P:selenocysteine biosynthetic process"/>
    <property type="evidence" value="ECO:0007669"/>
    <property type="project" value="TreeGrafter"/>
</dbReference>
<dbReference type="SUPFAM" id="SSF56042">
    <property type="entry name" value="PurM C-terminal domain-like"/>
    <property type="match status" value="1"/>
</dbReference>
<sequence>MRILLEGLKDAPPNNQAVGVPKLGKPCPETPIPYRYLCAFSSIVVGCHFKGIGMDASVTPLPHSGLCLCQTTDFFYPLVDDPYIQGKIACANVLSDLYAMGVVSCDNMLMLVTVSSKLSEKERDIIIPLIMQGFKDTASEAGTEVTGGQTVINPWITIGVCQPSDIIMPENAVVGDMLVLTSRWWLEMPERWDRIKHVVTEEEVRKAYNRAMDSMARLNRTAAILMHKYNAHAATDVTGFGILGHAQNLVKNQRSEVSFVISNLPIIANMSGVAKACGNMFQLHAGFSAETSGGLLICLARDQAAHFITEIERLEGYQAWVVGSREGNRTKAY</sequence>
<keyword evidence="5" id="KW-0711">Selenium</keyword>
<keyword evidence="3 8" id="KW-0418">Kinase</keyword>
<keyword evidence="9" id="KW-1185">Reference proteome</keyword>
<organism evidence="8 9">
    <name type="scientific">Orchesella cincta</name>
    <name type="common">Springtail</name>
    <name type="synonym">Podura cincta</name>
    <dbReference type="NCBI Taxonomy" id="48709"/>
    <lineage>
        <taxon>Eukaryota</taxon>
        <taxon>Metazoa</taxon>
        <taxon>Ecdysozoa</taxon>
        <taxon>Arthropoda</taxon>
        <taxon>Hexapoda</taxon>
        <taxon>Collembola</taxon>
        <taxon>Entomobryomorpha</taxon>
        <taxon>Entomobryoidea</taxon>
        <taxon>Orchesellidae</taxon>
        <taxon>Orchesellinae</taxon>
        <taxon>Orchesella</taxon>
    </lineage>
</organism>
<dbReference type="PANTHER" id="PTHR10256:SF0">
    <property type="entry name" value="INACTIVE SELENIDE, WATER DIKINASE-LIKE PROTEIN-RELATED"/>
    <property type="match status" value="1"/>
</dbReference>
<dbReference type="PANTHER" id="PTHR10256">
    <property type="entry name" value="SELENIDE, WATER DIKINASE"/>
    <property type="match status" value="1"/>
</dbReference>
<dbReference type="InterPro" id="IPR004536">
    <property type="entry name" value="SPS/SelD"/>
</dbReference>
<evidence type="ECO:0000256" key="5">
    <source>
        <dbReference type="ARBA" id="ARBA00023266"/>
    </source>
</evidence>
<evidence type="ECO:0000256" key="1">
    <source>
        <dbReference type="ARBA" id="ARBA00022679"/>
    </source>
</evidence>
<dbReference type="PIRSF" id="PIRSF036407">
    <property type="entry name" value="Selenphspht_syn"/>
    <property type="match status" value="1"/>
</dbReference>
<dbReference type="GO" id="GO:0005524">
    <property type="term" value="F:ATP binding"/>
    <property type="evidence" value="ECO:0007669"/>
    <property type="project" value="UniProtKB-KW"/>
</dbReference>
<dbReference type="InterPro" id="IPR016188">
    <property type="entry name" value="PurM-like_N"/>
</dbReference>
<accession>A0A1D2M367</accession>
<dbReference type="OMA" id="IRMDTCV"/>
<keyword evidence="1" id="KW-0808">Transferase</keyword>
<reference evidence="8 9" key="1">
    <citation type="journal article" date="2016" name="Genome Biol. Evol.">
        <title>Gene Family Evolution Reflects Adaptation to Soil Environmental Stressors in the Genome of the Collembolan Orchesella cincta.</title>
        <authorList>
            <person name="Faddeeva-Vakhrusheva A."/>
            <person name="Derks M.F."/>
            <person name="Anvar S.Y."/>
            <person name="Agamennone V."/>
            <person name="Suring W."/>
            <person name="Smit S."/>
            <person name="van Straalen N.M."/>
            <person name="Roelofs D."/>
        </authorList>
    </citation>
    <scope>NUCLEOTIDE SEQUENCE [LARGE SCALE GENOMIC DNA]</scope>
    <source>
        <tissue evidence="8">Mixed pool</tissue>
    </source>
</reference>
<evidence type="ECO:0000259" key="6">
    <source>
        <dbReference type="Pfam" id="PF00586"/>
    </source>
</evidence>
<dbReference type="GO" id="GO:0005737">
    <property type="term" value="C:cytoplasm"/>
    <property type="evidence" value="ECO:0007669"/>
    <property type="project" value="TreeGrafter"/>
</dbReference>
<evidence type="ECO:0000313" key="8">
    <source>
        <dbReference type="EMBL" id="ODM87410.1"/>
    </source>
</evidence>
<dbReference type="InterPro" id="IPR036676">
    <property type="entry name" value="PurM-like_C_sf"/>
</dbReference>
<dbReference type="Gene3D" id="3.30.1330.10">
    <property type="entry name" value="PurM-like, N-terminal domain"/>
    <property type="match status" value="1"/>
</dbReference>
<dbReference type="InterPro" id="IPR010918">
    <property type="entry name" value="PurM-like_C_dom"/>
</dbReference>
<dbReference type="STRING" id="48709.A0A1D2M367"/>
<evidence type="ECO:0000256" key="2">
    <source>
        <dbReference type="ARBA" id="ARBA00022741"/>
    </source>
</evidence>
<dbReference type="Pfam" id="PF00586">
    <property type="entry name" value="AIRS"/>
    <property type="match status" value="1"/>
</dbReference>
<keyword evidence="4" id="KW-0067">ATP-binding</keyword>
<dbReference type="EMBL" id="LJIJ01005385">
    <property type="protein sequence ID" value="ODM87410.1"/>
    <property type="molecule type" value="Genomic_DNA"/>
</dbReference>
<dbReference type="Gene3D" id="3.90.650.10">
    <property type="entry name" value="PurM-like C-terminal domain"/>
    <property type="match status" value="1"/>
</dbReference>
<dbReference type="Proteomes" id="UP000094527">
    <property type="component" value="Unassembled WGS sequence"/>
</dbReference>
<dbReference type="FunFam" id="3.90.650.10:FF:000010">
    <property type="entry name" value="Selenide, water dikinase"/>
    <property type="match status" value="1"/>
</dbReference>
<dbReference type="Pfam" id="PF02769">
    <property type="entry name" value="AIRS_C"/>
    <property type="match status" value="1"/>
</dbReference>
<dbReference type="SUPFAM" id="SSF55326">
    <property type="entry name" value="PurM N-terminal domain-like"/>
    <property type="match status" value="1"/>
</dbReference>
<evidence type="ECO:0000313" key="9">
    <source>
        <dbReference type="Proteomes" id="UP000094527"/>
    </source>
</evidence>
<comment type="caution">
    <text evidence="8">The sequence shown here is derived from an EMBL/GenBank/DDBJ whole genome shotgun (WGS) entry which is preliminary data.</text>
</comment>
<gene>
    <name evidence="8" type="ORF">Ocin01_19273</name>
</gene>
<dbReference type="OrthoDB" id="409395at2759"/>
<proteinExistence type="predicted"/>
<keyword evidence="2" id="KW-0547">Nucleotide-binding</keyword>
<evidence type="ECO:0000256" key="3">
    <source>
        <dbReference type="ARBA" id="ARBA00022777"/>
    </source>
</evidence>
<name>A0A1D2M367_ORCCI</name>
<dbReference type="AlphaFoldDB" id="A0A1D2M367"/>